<feature type="signal peptide" evidence="1">
    <location>
        <begin position="1"/>
        <end position="21"/>
    </location>
</feature>
<keyword evidence="1" id="KW-0732">Signal</keyword>
<dbReference type="GeneID" id="106674320"/>
<evidence type="ECO:0000313" key="3">
    <source>
        <dbReference type="Proteomes" id="UP000494040"/>
    </source>
</evidence>
<reference evidence="2" key="1">
    <citation type="submission" date="2022-01" db="UniProtKB">
        <authorList>
            <consortium name="EnsemblMetazoa"/>
        </authorList>
    </citation>
    <scope>IDENTIFICATION</scope>
</reference>
<evidence type="ECO:0008006" key="4">
    <source>
        <dbReference type="Google" id="ProtNLM"/>
    </source>
</evidence>
<dbReference type="KEGG" id="clec:106674320"/>
<sequence>MTLNTLLCYTFLSTAICIVNSSVNKDYIEGKLPRHLNYDVASKCEKCLACVGLALQLNETFKYLYENNMALENFPRFHDFCKSSFKKYGIKEFEGRRYFGQGNRETNDTNYISVLMKEKCDQLSHTKTMTRLFQEWKNNRKNLVPTTCNDKDELGLCVNYINLNEVAFTKPTPSPWWKRILELLKIFKKPVVQAPEKLLNIWHGLKKTHIC</sequence>
<accession>A0A8I6SB41</accession>
<protein>
    <recommendedName>
        <fullName evidence="4">Saposin B-type domain-containing protein</fullName>
    </recommendedName>
</protein>
<evidence type="ECO:0000256" key="1">
    <source>
        <dbReference type="SAM" id="SignalP"/>
    </source>
</evidence>
<dbReference type="Proteomes" id="UP000494040">
    <property type="component" value="Unassembled WGS sequence"/>
</dbReference>
<dbReference type="EnsemblMetazoa" id="XM_014406962.2">
    <property type="protein sequence ID" value="XP_014262448.1"/>
    <property type="gene ID" value="LOC106674320"/>
</dbReference>
<proteinExistence type="predicted"/>
<name>A0A8I6SB41_CIMLE</name>
<feature type="chain" id="PRO_5035292292" description="Saposin B-type domain-containing protein" evidence="1">
    <location>
        <begin position="22"/>
        <end position="211"/>
    </location>
</feature>
<dbReference type="AlphaFoldDB" id="A0A8I6SB41"/>
<dbReference type="RefSeq" id="XP_014262448.1">
    <property type="nucleotide sequence ID" value="XM_014406962.2"/>
</dbReference>
<organism evidence="2 3">
    <name type="scientific">Cimex lectularius</name>
    <name type="common">Bed bug</name>
    <name type="synonym">Acanthia lectularia</name>
    <dbReference type="NCBI Taxonomy" id="79782"/>
    <lineage>
        <taxon>Eukaryota</taxon>
        <taxon>Metazoa</taxon>
        <taxon>Ecdysozoa</taxon>
        <taxon>Arthropoda</taxon>
        <taxon>Hexapoda</taxon>
        <taxon>Insecta</taxon>
        <taxon>Pterygota</taxon>
        <taxon>Neoptera</taxon>
        <taxon>Paraneoptera</taxon>
        <taxon>Hemiptera</taxon>
        <taxon>Heteroptera</taxon>
        <taxon>Panheteroptera</taxon>
        <taxon>Cimicomorpha</taxon>
        <taxon>Cimicidae</taxon>
        <taxon>Cimex</taxon>
    </lineage>
</organism>
<evidence type="ECO:0000313" key="2">
    <source>
        <dbReference type="EnsemblMetazoa" id="XP_014262448.1"/>
    </source>
</evidence>
<keyword evidence="3" id="KW-1185">Reference proteome</keyword>